<evidence type="ECO:0000259" key="2">
    <source>
        <dbReference type="SMART" id="SM01358"/>
    </source>
</evidence>
<feature type="domain" description="HBM" evidence="2">
    <location>
        <begin position="345"/>
        <end position="605"/>
    </location>
</feature>
<evidence type="ECO:0000256" key="1">
    <source>
        <dbReference type="SAM" id="Phobius"/>
    </source>
</evidence>
<dbReference type="AlphaFoldDB" id="A0A1V1PBG0"/>
<dbReference type="SMART" id="SM01358">
    <property type="entry name" value="HBM"/>
    <property type="match status" value="2"/>
</dbReference>
<feature type="domain" description="HBM" evidence="2">
    <location>
        <begin position="81"/>
        <end position="341"/>
    </location>
</feature>
<reference evidence="4" key="1">
    <citation type="submission" date="2012-11" db="EMBL/GenBank/DDBJ databases">
        <authorList>
            <person name="Lucero-Rivera Y.E."/>
            <person name="Tovar-Ramirez D."/>
        </authorList>
    </citation>
    <scope>NUCLEOTIDE SEQUENCE [LARGE SCALE GENOMIC DNA]</scope>
    <source>
        <strain evidence="4">Araruama</strain>
    </source>
</reference>
<keyword evidence="1" id="KW-1133">Transmembrane helix</keyword>
<protein>
    <submittedName>
        <fullName evidence="3">Methyl-accepting chemotaxis sensory transducer</fullName>
    </submittedName>
</protein>
<accession>A0A1V1PBG0</accession>
<proteinExistence type="predicted"/>
<keyword evidence="1" id="KW-0812">Transmembrane</keyword>
<evidence type="ECO:0000313" key="4">
    <source>
        <dbReference type="Proteomes" id="UP000189670"/>
    </source>
</evidence>
<name>A0A1V1PBG0_9BACT</name>
<dbReference type="InterPro" id="IPR032255">
    <property type="entry name" value="HBM"/>
</dbReference>
<dbReference type="Gene3D" id="6.10.340.10">
    <property type="match status" value="1"/>
</dbReference>
<gene>
    <name evidence="3" type="ORF">OMM_01942</name>
</gene>
<feature type="transmembrane region" description="Helical" evidence="1">
    <location>
        <begin position="606"/>
        <end position="625"/>
    </location>
</feature>
<dbReference type="Proteomes" id="UP000189670">
    <property type="component" value="Unassembled WGS sequence"/>
</dbReference>
<evidence type="ECO:0000313" key="3">
    <source>
        <dbReference type="EMBL" id="ETR72140.1"/>
    </source>
</evidence>
<sequence>MIVDYWVDLFAATNNSSVTKIIQPNSQQSRSDPIYRFNYHINKLRILSMIQTFRNLKMGIKIFGGFSIVLLLLLIVAISGYNGLTGVVDSSYKKDSVGQLTQCFSEARQYEKQFIMKNDPGDAKKLGMEITTLTQKANRLKKAFNEKNFHAKMNHVIQAANRYETAFEQFTELRNQKIQKMQDMRQKARDVRIFCESISKDQVAQLKQLRETNAHYITRKIARADDANELVKLALDAKHYRSLIMQGNLDVIDDWKAINQAVYALTQKMKTQFQTQKNIQQTQAIIDQYKSYETQILSFITQYKRSRQQVEFKSSIALGAIEDIQKAQQKQLKNLLARADMNYSQFNLNQLTDKQRKLDEAHRMIRYANMEQNLRQSLIRGELELVDLWKAYIQKLIKISNYIKSLFRNHANIFQAKKVIQRYEDYEHAVLTFIDYYEKTHQAIQKTAITLMETIETVRDDQKSQLDLAQKEFEMKLNNKLSLVTDAHAIVKWFIDARKNEKEFIISGDKKYLNIVQGDIQKIQTLCEKIEGKLEIQKNITQIQSVVAATRAYLETFTNYIALTDKQNISEDNMQKAAQTAQEACQNAFVNQEKMMNEQVNTTETMIILMVVIAIGLGLFISFAITKGVLRPIVKSLDFTRSMADGNFTMKLAIDQKMKWGTCQSHSMKCVKRFRL</sequence>
<keyword evidence="1" id="KW-0472">Membrane</keyword>
<feature type="transmembrane region" description="Helical" evidence="1">
    <location>
        <begin position="62"/>
        <end position="84"/>
    </location>
</feature>
<dbReference type="EMBL" id="ATBP01000179">
    <property type="protein sequence ID" value="ETR72140.1"/>
    <property type="molecule type" value="Genomic_DNA"/>
</dbReference>
<organism evidence="3 4">
    <name type="scientific">Candidatus Magnetoglobus multicellularis str. Araruama</name>
    <dbReference type="NCBI Taxonomy" id="890399"/>
    <lineage>
        <taxon>Bacteria</taxon>
        <taxon>Pseudomonadati</taxon>
        <taxon>Thermodesulfobacteriota</taxon>
        <taxon>Desulfobacteria</taxon>
        <taxon>Desulfobacterales</taxon>
        <taxon>Desulfobacteraceae</taxon>
        <taxon>Candidatus Magnetoglobus</taxon>
    </lineage>
</organism>
<comment type="caution">
    <text evidence="3">The sequence shown here is derived from an EMBL/GenBank/DDBJ whole genome shotgun (WGS) entry which is preliminary data.</text>
</comment>